<dbReference type="GO" id="GO:0043565">
    <property type="term" value="F:sequence-specific DNA binding"/>
    <property type="evidence" value="ECO:0007669"/>
    <property type="project" value="TreeGrafter"/>
</dbReference>
<name>A0A1P8MX47_9RHOB</name>
<evidence type="ECO:0000313" key="6">
    <source>
        <dbReference type="EMBL" id="APX12644.1"/>
    </source>
</evidence>
<evidence type="ECO:0000256" key="1">
    <source>
        <dbReference type="ARBA" id="ARBA00009437"/>
    </source>
</evidence>
<dbReference type="SUPFAM" id="SSF46785">
    <property type="entry name" value="Winged helix' DNA-binding domain"/>
    <property type="match status" value="1"/>
</dbReference>
<organism evidence="6 7">
    <name type="scientific">Tateyamaria omphalii</name>
    <dbReference type="NCBI Taxonomy" id="299262"/>
    <lineage>
        <taxon>Bacteria</taxon>
        <taxon>Pseudomonadati</taxon>
        <taxon>Pseudomonadota</taxon>
        <taxon>Alphaproteobacteria</taxon>
        <taxon>Rhodobacterales</taxon>
        <taxon>Roseobacteraceae</taxon>
        <taxon>Tateyamaria</taxon>
    </lineage>
</organism>
<dbReference type="GO" id="GO:0006351">
    <property type="term" value="P:DNA-templated transcription"/>
    <property type="evidence" value="ECO:0007669"/>
    <property type="project" value="TreeGrafter"/>
</dbReference>
<dbReference type="Pfam" id="PF00126">
    <property type="entry name" value="HTH_1"/>
    <property type="match status" value="1"/>
</dbReference>
<evidence type="ECO:0000256" key="2">
    <source>
        <dbReference type="ARBA" id="ARBA00023015"/>
    </source>
</evidence>
<dbReference type="Gene3D" id="3.40.190.10">
    <property type="entry name" value="Periplasmic binding protein-like II"/>
    <property type="match status" value="2"/>
</dbReference>
<dbReference type="PANTHER" id="PTHR30537:SF79">
    <property type="entry name" value="TRANSCRIPTIONAL REGULATOR-RELATED"/>
    <property type="match status" value="1"/>
</dbReference>
<dbReference type="AlphaFoldDB" id="A0A1P8MX47"/>
<accession>A0A1P8MX47</accession>
<protein>
    <recommendedName>
        <fullName evidence="5">HTH lysR-type domain-containing protein</fullName>
    </recommendedName>
</protein>
<dbReference type="Gene3D" id="1.10.10.10">
    <property type="entry name" value="Winged helix-like DNA-binding domain superfamily/Winged helix DNA-binding domain"/>
    <property type="match status" value="1"/>
</dbReference>
<reference evidence="6 7" key="1">
    <citation type="submission" date="2017-01" db="EMBL/GenBank/DDBJ databases">
        <title>Complete genome of Tateyamaria omphalii DOK1-4 isolated from seawater in Dokdo.</title>
        <authorList>
            <person name="Kim J.H."/>
            <person name="Chi W.-J."/>
        </authorList>
    </citation>
    <scope>NUCLEOTIDE SEQUENCE [LARGE SCALE GENOMIC DNA]</scope>
    <source>
        <strain evidence="6 7">DOK1-4</strain>
    </source>
</reference>
<evidence type="ECO:0000313" key="7">
    <source>
        <dbReference type="Proteomes" id="UP000186336"/>
    </source>
</evidence>
<dbReference type="SUPFAM" id="SSF53850">
    <property type="entry name" value="Periplasmic binding protein-like II"/>
    <property type="match status" value="1"/>
</dbReference>
<gene>
    <name evidence="6" type="ORF">BWR18_13840</name>
</gene>
<keyword evidence="2" id="KW-0805">Transcription regulation</keyword>
<feature type="domain" description="HTH lysR-type" evidence="5">
    <location>
        <begin position="6"/>
        <end position="63"/>
    </location>
</feature>
<sequence>MSRTLPPLNALRAFEAAARHESFTRAAEELGVSHSAISRHVRGLEARLGVQLFRDASRGVALTAEGGHYLQRITPAFDVIGEATEGLADTPAGRVVVNSEPVFASKIVIPLLAKFQRDLPGIELRLVGSNELADLDRYEADLAIRYAKTGYLDEPSDLVSNAPIYPFAAPGYLKDDILRPEHLTTRPLLRDRGGNIWVDWVKHAGIDVAVPDPPWRMRAALALEAAVHGAGIYLGASDGTYLDETSGRIVRVSEVGFRQGSFHLLTSGQSGRRKAVRSVRTWLLDHTRALRSAEDQPNG</sequence>
<dbReference type="PANTHER" id="PTHR30537">
    <property type="entry name" value="HTH-TYPE TRANSCRIPTIONAL REGULATOR"/>
    <property type="match status" value="1"/>
</dbReference>
<keyword evidence="4" id="KW-0804">Transcription</keyword>
<dbReference type="GO" id="GO:0003700">
    <property type="term" value="F:DNA-binding transcription factor activity"/>
    <property type="evidence" value="ECO:0007669"/>
    <property type="project" value="InterPro"/>
</dbReference>
<dbReference type="PRINTS" id="PR00039">
    <property type="entry name" value="HTHLYSR"/>
</dbReference>
<dbReference type="FunFam" id="1.10.10.10:FF:000038">
    <property type="entry name" value="Glycine cleavage system transcriptional activator"/>
    <property type="match status" value="1"/>
</dbReference>
<dbReference type="OrthoDB" id="9813056at2"/>
<dbReference type="InterPro" id="IPR000847">
    <property type="entry name" value="LysR_HTH_N"/>
</dbReference>
<dbReference type="Proteomes" id="UP000186336">
    <property type="component" value="Chromosome"/>
</dbReference>
<proteinExistence type="inferred from homology"/>
<keyword evidence="3" id="KW-0238">DNA-binding</keyword>
<evidence type="ECO:0000256" key="4">
    <source>
        <dbReference type="ARBA" id="ARBA00023163"/>
    </source>
</evidence>
<dbReference type="RefSeq" id="WP_076629068.1">
    <property type="nucleotide sequence ID" value="NZ_CP019312.1"/>
</dbReference>
<dbReference type="Pfam" id="PF03466">
    <property type="entry name" value="LysR_substrate"/>
    <property type="match status" value="1"/>
</dbReference>
<dbReference type="InterPro" id="IPR058163">
    <property type="entry name" value="LysR-type_TF_proteobact-type"/>
</dbReference>
<keyword evidence="7" id="KW-1185">Reference proteome</keyword>
<dbReference type="PROSITE" id="PS50931">
    <property type="entry name" value="HTH_LYSR"/>
    <property type="match status" value="1"/>
</dbReference>
<dbReference type="InterPro" id="IPR036388">
    <property type="entry name" value="WH-like_DNA-bd_sf"/>
</dbReference>
<dbReference type="EMBL" id="CP019312">
    <property type="protein sequence ID" value="APX12644.1"/>
    <property type="molecule type" value="Genomic_DNA"/>
</dbReference>
<evidence type="ECO:0000259" key="5">
    <source>
        <dbReference type="PROSITE" id="PS50931"/>
    </source>
</evidence>
<comment type="similarity">
    <text evidence="1">Belongs to the LysR transcriptional regulatory family.</text>
</comment>
<dbReference type="STRING" id="299262.BWR18_13840"/>
<dbReference type="KEGG" id="tom:BWR18_13840"/>
<evidence type="ECO:0000256" key="3">
    <source>
        <dbReference type="ARBA" id="ARBA00023125"/>
    </source>
</evidence>
<dbReference type="InterPro" id="IPR005119">
    <property type="entry name" value="LysR_subst-bd"/>
</dbReference>
<dbReference type="InterPro" id="IPR036390">
    <property type="entry name" value="WH_DNA-bd_sf"/>
</dbReference>